<evidence type="ECO:0000256" key="9">
    <source>
        <dbReference type="ARBA" id="ARBA00044499"/>
    </source>
</evidence>
<reference evidence="17" key="2">
    <citation type="submission" date="2025-08" db="UniProtKB">
        <authorList>
            <consortium name="RefSeq"/>
        </authorList>
    </citation>
    <scope>IDENTIFICATION</scope>
    <source>
        <tissue evidence="17">Whole sample</tissue>
    </source>
</reference>
<dbReference type="AlphaFoldDB" id="A0A8B8AJG6"/>
<evidence type="ECO:0000313" key="17">
    <source>
        <dbReference type="RefSeq" id="XP_022290708.1"/>
    </source>
</evidence>
<dbReference type="GO" id="GO:0032222">
    <property type="term" value="P:regulation of synaptic transmission, cholinergic"/>
    <property type="evidence" value="ECO:0007669"/>
    <property type="project" value="InterPro"/>
</dbReference>
<dbReference type="RefSeq" id="XP_022290708.1">
    <property type="nucleotide sequence ID" value="XM_022435000.1"/>
</dbReference>
<evidence type="ECO:0000256" key="1">
    <source>
        <dbReference type="ARBA" id="ARBA00004471"/>
    </source>
</evidence>
<feature type="signal peptide" evidence="15">
    <location>
        <begin position="1"/>
        <end position="23"/>
    </location>
</feature>
<name>A0A8B8AJG6_CRAVI</name>
<dbReference type="KEGG" id="cvn:111102318"/>
<dbReference type="CDD" id="cd23595">
    <property type="entry name" value="TFP_LU_ECD_Qvr"/>
    <property type="match status" value="1"/>
</dbReference>
<evidence type="ECO:0000256" key="14">
    <source>
        <dbReference type="SAM" id="Phobius"/>
    </source>
</evidence>
<keyword evidence="14" id="KW-1133">Transmembrane helix</keyword>
<dbReference type="GO" id="GO:0030431">
    <property type="term" value="P:sleep"/>
    <property type="evidence" value="ECO:0007669"/>
    <property type="project" value="InterPro"/>
</dbReference>
<protein>
    <recommendedName>
        <fullName evidence="10">UPAR/Ly6 domain-containing protein qvr</fullName>
    </recommendedName>
    <alternativeName>
        <fullName evidence="11">Protein quiver</fullName>
    </alternativeName>
    <alternativeName>
        <fullName evidence="8">Protein sleepless</fullName>
    </alternativeName>
</protein>
<dbReference type="PANTHER" id="PTHR33562">
    <property type="entry name" value="ATILLA, ISOFORM B-RELATED-RELATED"/>
    <property type="match status" value="1"/>
</dbReference>
<gene>
    <name evidence="17" type="primary">LOC111102318</name>
</gene>
<evidence type="ECO:0000256" key="15">
    <source>
        <dbReference type="SAM" id="SignalP"/>
    </source>
</evidence>
<evidence type="ECO:0000256" key="5">
    <source>
        <dbReference type="ARBA" id="ARBA00023108"/>
    </source>
</evidence>
<feature type="chain" id="PRO_5034529293" description="UPAR/Ly6 domain-containing protein qvr" evidence="15">
    <location>
        <begin position="24"/>
        <end position="145"/>
    </location>
</feature>
<comment type="subunit">
    <text evidence="13">Interacts (via loop 2 of the three-fingered Ly-6 domain) with Sh/shaker; this interaction may stabilize both components of the complex and may be required for targeting or retention of Sh/shaker to neural cell projections. Interacts (via loop 2 of the three-fingered Ly-6 domain) with nAChRalpha3 and potentially other nicotinic acetylcholine receptors; this interaction is required for antagonism of nicotinic acetylcholine receptors.</text>
</comment>
<evidence type="ECO:0000256" key="10">
    <source>
        <dbReference type="ARBA" id="ARBA00044524"/>
    </source>
</evidence>
<dbReference type="Pfam" id="PF17064">
    <property type="entry name" value="QVR"/>
    <property type="match status" value="1"/>
</dbReference>
<evidence type="ECO:0000256" key="7">
    <source>
        <dbReference type="ARBA" id="ARBA00023180"/>
    </source>
</evidence>
<evidence type="ECO:0000256" key="13">
    <source>
        <dbReference type="ARBA" id="ARBA00046769"/>
    </source>
</evidence>
<proteinExistence type="inferred from homology"/>
<dbReference type="GO" id="GO:0005886">
    <property type="term" value="C:plasma membrane"/>
    <property type="evidence" value="ECO:0007669"/>
    <property type="project" value="UniProtKB-SubCell"/>
</dbReference>
<dbReference type="Proteomes" id="UP000694844">
    <property type="component" value="Chromosome 1"/>
</dbReference>
<comment type="subcellular location">
    <subcellularLocation>
        <location evidence="1">Cell membrane</location>
        <topology evidence="1">Lipid-anchor</topology>
        <topology evidence="1">GPI-anchor</topology>
        <orientation evidence="1">Extracellular side</orientation>
    </subcellularLocation>
    <subcellularLocation>
        <location evidence="9">Membrane raft</location>
        <topology evidence="9">Lipid-anchor</topology>
        <topology evidence="9">GPI-anchor</topology>
        <orientation evidence="9">Extracellular side</orientation>
    </subcellularLocation>
</comment>
<dbReference type="OrthoDB" id="9991292at2759"/>
<keyword evidence="3" id="KW-1003">Cell membrane</keyword>
<keyword evidence="14" id="KW-0472">Membrane</keyword>
<evidence type="ECO:0000313" key="16">
    <source>
        <dbReference type="Proteomes" id="UP000694844"/>
    </source>
</evidence>
<keyword evidence="6" id="KW-1015">Disulfide bond</keyword>
<evidence type="ECO:0000256" key="4">
    <source>
        <dbReference type="ARBA" id="ARBA00022729"/>
    </source>
</evidence>
<keyword evidence="7" id="KW-0325">Glycoprotein</keyword>
<evidence type="ECO:0000256" key="8">
    <source>
        <dbReference type="ARBA" id="ARBA00031037"/>
    </source>
</evidence>
<sequence length="145" mass="16328">MEQKHVGHFIVLILMITIGSSKAQDEECEGYQKPLYCYECQSSSASPNYCSDPFNATMLTTNVSICEGHCVKWVRQPQPGKETYIRTCSTRLKIKMMINIVCVEESRPSTGEICFCKETRCNSAVGWRVSVLVLVCALVLFNELT</sequence>
<evidence type="ECO:0000256" key="12">
    <source>
        <dbReference type="ARBA" id="ARBA00045788"/>
    </source>
</evidence>
<dbReference type="PANTHER" id="PTHR33562:SF31">
    <property type="entry name" value="PROTEIN QUIVER"/>
    <property type="match status" value="1"/>
</dbReference>
<dbReference type="GO" id="GO:0048511">
    <property type="term" value="P:rhythmic process"/>
    <property type="evidence" value="ECO:0007669"/>
    <property type="project" value="UniProtKB-KW"/>
</dbReference>
<keyword evidence="14" id="KW-0812">Transmembrane</keyword>
<reference evidence="16" key="1">
    <citation type="submission" date="2024-06" db="UniProtKB">
        <authorList>
            <consortium name="RefSeq"/>
        </authorList>
    </citation>
    <scope>NUCLEOTIDE SEQUENCE [LARGE SCALE GENOMIC DNA]</scope>
</reference>
<evidence type="ECO:0000256" key="2">
    <source>
        <dbReference type="ARBA" id="ARBA00010522"/>
    </source>
</evidence>
<comment type="function">
    <text evidence="12">Bifunctional regulator of neuronal activity in the mushroom body, and possibly other regions of the brain, that acts as a signaling molecule required for homeostatic regulation of sleep under normal conditions and after sleep deprivation. Reduces neuronal excitability by enhancing Sh/shaker K(+) channel activity; possibly by stabilizing Sh/shaker to increase protein levels, accelerating its activation kinetics, slowing C-type inactivation and enhancing recovery from inactivation. Specifically affects the A-type K(+) current. Antagonizes nicotinic acetylcholine receptors (nAChRs) to reduce synaptic transmission, possibly by preventing their localization to the cell surface. Required for regulation of neuromuscular excitability and plasticity at neuromuscular junctions.</text>
</comment>
<organism evidence="16 17">
    <name type="scientific">Crassostrea virginica</name>
    <name type="common">Eastern oyster</name>
    <dbReference type="NCBI Taxonomy" id="6565"/>
    <lineage>
        <taxon>Eukaryota</taxon>
        <taxon>Metazoa</taxon>
        <taxon>Spiralia</taxon>
        <taxon>Lophotrochozoa</taxon>
        <taxon>Mollusca</taxon>
        <taxon>Bivalvia</taxon>
        <taxon>Autobranchia</taxon>
        <taxon>Pteriomorphia</taxon>
        <taxon>Ostreida</taxon>
        <taxon>Ostreoidea</taxon>
        <taxon>Ostreidae</taxon>
        <taxon>Crassostrea</taxon>
    </lineage>
</organism>
<comment type="similarity">
    <text evidence="2">Belongs to the quiver family.</text>
</comment>
<evidence type="ECO:0000256" key="3">
    <source>
        <dbReference type="ARBA" id="ARBA00022475"/>
    </source>
</evidence>
<dbReference type="GO" id="GO:0045121">
    <property type="term" value="C:membrane raft"/>
    <property type="evidence" value="ECO:0007669"/>
    <property type="project" value="UniProtKB-SubCell"/>
</dbReference>
<dbReference type="InterPro" id="IPR050975">
    <property type="entry name" value="Sleep_regulator"/>
</dbReference>
<accession>A0A8B8AJG6</accession>
<evidence type="ECO:0000256" key="11">
    <source>
        <dbReference type="ARBA" id="ARBA00044561"/>
    </source>
</evidence>
<keyword evidence="4 15" id="KW-0732">Signal</keyword>
<dbReference type="GeneID" id="111102318"/>
<keyword evidence="16" id="KW-1185">Reference proteome</keyword>
<keyword evidence="5" id="KW-0090">Biological rhythms</keyword>
<dbReference type="InterPro" id="IPR031424">
    <property type="entry name" value="QVR-like"/>
</dbReference>
<feature type="transmembrane region" description="Helical" evidence="14">
    <location>
        <begin position="125"/>
        <end position="144"/>
    </location>
</feature>
<evidence type="ECO:0000256" key="6">
    <source>
        <dbReference type="ARBA" id="ARBA00023157"/>
    </source>
</evidence>